<accession>A0ACC3ASB7</accession>
<proteinExistence type="predicted"/>
<evidence type="ECO:0000313" key="1">
    <source>
        <dbReference type="EMBL" id="KAK1140673.1"/>
    </source>
</evidence>
<sequence>MIVRPFLVGSAIALGANALLVVPETEVDAVASLDELTLRPLESLTASQQEVILGCTECPFREVDESGKVSWTDGSETSLSLNFSVENGFLLANDRPIFPPPPPTHLTAVQRRLSDGQESEPIQLGYAVEMMPLQTPPDEPMDMVAVRFTVLDLDGHPVPLDTVALHLVHDSAANLFLVKATIEETAPSRVSWRQCRGNPKCLKRLLFDRIRALFHAARARVLGLGDPRPHCGDRPHGLGHPPFPPHHGPGPEGSWAEGDMERPPRPHHHHHHMHHGHWERTFSRVVRFIVVPAILGVLAGLAASALGMLVGQIVVFLWQRYRRPGPKPSEERGTVGEKQGLMTEAADELPPAYSDEEMAPEAMPADKS</sequence>
<dbReference type="Proteomes" id="UP001177260">
    <property type="component" value="Unassembled WGS sequence"/>
</dbReference>
<keyword evidence="2" id="KW-1185">Reference proteome</keyword>
<protein>
    <submittedName>
        <fullName evidence="1">Uncharacterized protein</fullName>
    </submittedName>
</protein>
<dbReference type="EMBL" id="JAOPJF010000077">
    <property type="protein sequence ID" value="KAK1140673.1"/>
    <property type="molecule type" value="Genomic_DNA"/>
</dbReference>
<comment type="caution">
    <text evidence="1">The sequence shown here is derived from an EMBL/GenBank/DDBJ whole genome shotgun (WGS) entry which is preliminary data.</text>
</comment>
<name>A0ACC3ASB7_9EURO</name>
<evidence type="ECO:0000313" key="2">
    <source>
        <dbReference type="Proteomes" id="UP001177260"/>
    </source>
</evidence>
<gene>
    <name evidence="1" type="ORF">N8T08_009986</name>
</gene>
<reference evidence="1 2" key="1">
    <citation type="journal article" date="2023" name="ACS Omega">
        <title>Identification of the Neoaspergillic Acid Biosynthesis Gene Cluster by Establishing an In Vitro CRISPR-Ribonucleoprotein Genetic System in Aspergillus melleus.</title>
        <authorList>
            <person name="Yuan B."/>
            <person name="Grau M.F."/>
            <person name="Murata R.M."/>
            <person name="Torok T."/>
            <person name="Venkateswaran K."/>
            <person name="Stajich J.E."/>
            <person name="Wang C.C.C."/>
        </authorList>
    </citation>
    <scope>NUCLEOTIDE SEQUENCE [LARGE SCALE GENOMIC DNA]</scope>
    <source>
        <strain evidence="1 2">IMV 1140</strain>
    </source>
</reference>
<organism evidence="1 2">
    <name type="scientific">Aspergillus melleus</name>
    <dbReference type="NCBI Taxonomy" id="138277"/>
    <lineage>
        <taxon>Eukaryota</taxon>
        <taxon>Fungi</taxon>
        <taxon>Dikarya</taxon>
        <taxon>Ascomycota</taxon>
        <taxon>Pezizomycotina</taxon>
        <taxon>Eurotiomycetes</taxon>
        <taxon>Eurotiomycetidae</taxon>
        <taxon>Eurotiales</taxon>
        <taxon>Aspergillaceae</taxon>
        <taxon>Aspergillus</taxon>
        <taxon>Aspergillus subgen. Circumdati</taxon>
    </lineage>
</organism>